<reference evidence="2" key="2">
    <citation type="submission" date="2014-06" db="EMBL/GenBank/DDBJ databases">
        <authorList>
            <person name="Genoscope - CEA"/>
        </authorList>
    </citation>
    <scope>NUCLEOTIDE SEQUENCE</scope>
</reference>
<protein>
    <submittedName>
        <fullName evidence="1">(rape) hypothetical protein</fullName>
    </submittedName>
    <submittedName>
        <fullName evidence="2">BnaC01g15410D protein</fullName>
    </submittedName>
</protein>
<dbReference type="GO" id="GO:0003729">
    <property type="term" value="F:mRNA binding"/>
    <property type="evidence" value="ECO:0000318"/>
    <property type="project" value="GO_Central"/>
</dbReference>
<dbReference type="AlphaFoldDB" id="A0A078J4W8"/>
<gene>
    <name evidence="2" type="primary">BnaC01g15410D</name>
    <name evidence="1" type="ORF">DARMORV10_C01P18700.1</name>
    <name evidence="2" type="ORF">GSBRNA2T00022471001</name>
</gene>
<dbReference type="Proteomes" id="UP001295469">
    <property type="component" value="Chromosome C01"/>
</dbReference>
<organism evidence="2 3">
    <name type="scientific">Brassica napus</name>
    <name type="common">Rape</name>
    <dbReference type="NCBI Taxonomy" id="3708"/>
    <lineage>
        <taxon>Eukaryota</taxon>
        <taxon>Viridiplantae</taxon>
        <taxon>Streptophyta</taxon>
        <taxon>Embryophyta</taxon>
        <taxon>Tracheophyta</taxon>
        <taxon>Spermatophyta</taxon>
        <taxon>Magnoliopsida</taxon>
        <taxon>eudicotyledons</taxon>
        <taxon>Gunneridae</taxon>
        <taxon>Pentapetalae</taxon>
        <taxon>rosids</taxon>
        <taxon>malvids</taxon>
        <taxon>Brassicales</taxon>
        <taxon>Brassicaceae</taxon>
        <taxon>Brassiceae</taxon>
        <taxon>Brassica</taxon>
    </lineage>
</organism>
<dbReference type="InterPro" id="IPR008984">
    <property type="entry name" value="SMAD_FHA_dom_sf"/>
</dbReference>
<dbReference type="SMR" id="A0A078J4W8"/>
<evidence type="ECO:0000313" key="1">
    <source>
        <dbReference type="EMBL" id="CAF2071149.1"/>
    </source>
</evidence>
<evidence type="ECO:0000313" key="3">
    <source>
        <dbReference type="Proteomes" id="UP000028999"/>
    </source>
</evidence>
<evidence type="ECO:0000313" key="2">
    <source>
        <dbReference type="EMBL" id="CDY57664.1"/>
    </source>
</evidence>
<dbReference type="Gramene" id="CDY57664">
    <property type="protein sequence ID" value="CDY57664"/>
    <property type="gene ID" value="GSBRNA2T00022471001"/>
</dbReference>
<dbReference type="EMBL" id="HG994365">
    <property type="protein sequence ID" value="CAF2071149.1"/>
    <property type="molecule type" value="Genomic_DNA"/>
</dbReference>
<dbReference type="STRING" id="3708.A0A078J4W8"/>
<reference evidence="1" key="3">
    <citation type="submission" date="2021-01" db="EMBL/GenBank/DDBJ databases">
        <authorList>
            <consortium name="Genoscope - CEA"/>
            <person name="William W."/>
        </authorList>
    </citation>
    <scope>NUCLEOTIDE SEQUENCE</scope>
</reference>
<dbReference type="PaxDb" id="3708-A0A078J4W8"/>
<proteinExistence type="predicted"/>
<dbReference type="EMBL" id="LK033593">
    <property type="protein sequence ID" value="CDY57664.1"/>
    <property type="molecule type" value="Genomic_DNA"/>
</dbReference>
<sequence>MSHQRAEARKPNKGWRLYVFKDGEPLRLILLQLHRQSCYLFGREKRIADIRTDHPSCSMLLSITGVSSSSLE</sequence>
<accession>A0A078J4W8</accession>
<name>A0A078J4W8_BRANA</name>
<dbReference type="SUPFAM" id="SSF49879">
    <property type="entry name" value="SMAD/FHA domain"/>
    <property type="match status" value="1"/>
</dbReference>
<dbReference type="Proteomes" id="UP000028999">
    <property type="component" value="Unassembled WGS sequence"/>
</dbReference>
<reference evidence="2 3" key="1">
    <citation type="journal article" date="2014" name="Science">
        <title>Plant genetics. Early allopolyploid evolution in the post-Neolithic Brassica napus oilseed genome.</title>
        <authorList>
            <person name="Chalhoub B."/>
            <person name="Denoeud F."/>
            <person name="Liu S."/>
            <person name="Parkin I.A."/>
            <person name="Tang H."/>
            <person name="Wang X."/>
            <person name="Chiquet J."/>
            <person name="Belcram H."/>
            <person name="Tong C."/>
            <person name="Samans B."/>
            <person name="Correa M."/>
            <person name="Da Silva C."/>
            <person name="Just J."/>
            <person name="Falentin C."/>
            <person name="Koh C.S."/>
            <person name="Le Clainche I."/>
            <person name="Bernard M."/>
            <person name="Bento P."/>
            <person name="Noel B."/>
            <person name="Labadie K."/>
            <person name="Alberti A."/>
            <person name="Charles M."/>
            <person name="Arnaud D."/>
            <person name="Guo H."/>
            <person name="Daviaud C."/>
            <person name="Alamery S."/>
            <person name="Jabbari K."/>
            <person name="Zhao M."/>
            <person name="Edger P.P."/>
            <person name="Chelaifa H."/>
            <person name="Tack D."/>
            <person name="Lassalle G."/>
            <person name="Mestiri I."/>
            <person name="Schnel N."/>
            <person name="Le Paslier M.C."/>
            <person name="Fan G."/>
            <person name="Renault V."/>
            <person name="Bayer P.E."/>
            <person name="Golicz A.A."/>
            <person name="Manoli S."/>
            <person name="Lee T.H."/>
            <person name="Thi V.H."/>
            <person name="Chalabi S."/>
            <person name="Hu Q."/>
            <person name="Fan C."/>
            <person name="Tollenaere R."/>
            <person name="Lu Y."/>
            <person name="Battail C."/>
            <person name="Shen J."/>
            <person name="Sidebottom C.H."/>
            <person name="Wang X."/>
            <person name="Canaguier A."/>
            <person name="Chauveau A."/>
            <person name="Berard A."/>
            <person name="Deniot G."/>
            <person name="Guan M."/>
            <person name="Liu Z."/>
            <person name="Sun F."/>
            <person name="Lim Y.P."/>
            <person name="Lyons E."/>
            <person name="Town C.D."/>
            <person name="Bancroft I."/>
            <person name="Wang X."/>
            <person name="Meng J."/>
            <person name="Ma J."/>
            <person name="Pires J.C."/>
            <person name="King G.J."/>
            <person name="Brunel D."/>
            <person name="Delourme R."/>
            <person name="Renard M."/>
            <person name="Aury J.M."/>
            <person name="Adams K.L."/>
            <person name="Batley J."/>
            <person name="Snowdon R.J."/>
            <person name="Tost J."/>
            <person name="Edwards D."/>
            <person name="Zhou Y."/>
            <person name="Hua W."/>
            <person name="Sharpe A.G."/>
            <person name="Paterson A.H."/>
            <person name="Guan C."/>
            <person name="Wincker P."/>
        </authorList>
    </citation>
    <scope>NUCLEOTIDE SEQUENCE [LARGE SCALE GENOMIC DNA]</scope>
    <source>
        <strain evidence="3">cv. Darmor-bzh</strain>
    </source>
</reference>
<dbReference type="Gene3D" id="2.60.200.20">
    <property type="match status" value="1"/>
</dbReference>
<keyword evidence="3" id="KW-1185">Reference proteome</keyword>